<evidence type="ECO:0000313" key="1">
    <source>
        <dbReference type="EMBL" id="ATE84806.1"/>
    </source>
</evidence>
<dbReference type="EMBL" id="MF773750">
    <property type="protein sequence ID" value="ATE84806.1"/>
    <property type="molecule type" value="Genomic_DNA"/>
</dbReference>
<proteinExistence type="predicted"/>
<organism evidence="1 2">
    <name type="scientific">Mycobacterium phage OKCentral2016</name>
    <dbReference type="NCBI Taxonomy" id="2040289"/>
    <lineage>
        <taxon>Viruses</taxon>
        <taxon>Duplodnaviria</taxon>
        <taxon>Heunggongvirae</taxon>
        <taxon>Uroviricota</taxon>
        <taxon>Caudoviricetes</taxon>
        <taxon>Fromanvirus</taxon>
        <taxon>Fromanvirus goose</taxon>
    </lineage>
</organism>
<protein>
    <submittedName>
        <fullName evidence="1">Uncharacterized protein</fullName>
    </submittedName>
</protein>
<name>A0A291AV18_9CAUD</name>
<sequence length="83" mass="9503">MIGRGTLRYSGVTREDRHAVTEYRKGVTLSTETEYWHVELGGGEVAYPFPSVEAATRFAQGHTHRAPVIRFPDGRRWNGKEWL</sequence>
<accession>A0A291AV18</accession>
<reference evidence="1 2" key="1">
    <citation type="submission" date="2017-08" db="EMBL/GenBank/DDBJ databases">
        <authorList>
            <person name="Patton C.J."/>
            <person name="Kotturi H."/>
            <person name="Stoner T.H."/>
            <person name="Garlena R.A."/>
            <person name="Russell D.A."/>
            <person name="Hatfull G.F."/>
        </authorList>
    </citation>
    <scope>NUCLEOTIDE SEQUENCE [LARGE SCALE GENOMIC DNA]</scope>
</reference>
<evidence type="ECO:0000313" key="2">
    <source>
        <dbReference type="Proteomes" id="UP000223409"/>
    </source>
</evidence>
<dbReference type="Proteomes" id="UP000223409">
    <property type="component" value="Genome"/>
</dbReference>
<gene>
    <name evidence="1" type="primary">65</name>
    <name evidence="1" type="ORF">OKCENTRAL2016_65</name>
</gene>